<comment type="caution">
    <text evidence="1">The sequence shown here is derived from an EMBL/GenBank/DDBJ whole genome shotgun (WGS) entry which is preliminary data.</text>
</comment>
<dbReference type="Proteomes" id="UP000809243">
    <property type="component" value="Unassembled WGS sequence"/>
</dbReference>
<sequence>MQKTFSAVITKEGKWFVSFCPELGVSLQGRTRKTALKNLREAVELFLEDDPIGFPEKREVAEFKARVLALA</sequence>
<reference evidence="1" key="1">
    <citation type="submission" date="2021-01" db="EMBL/GenBank/DDBJ databases">
        <title>Active Sulfur Cycling in an Early Earth Analoge.</title>
        <authorList>
            <person name="Hahn C.R."/>
            <person name="Youssef N.H."/>
            <person name="Elshahed M."/>
        </authorList>
    </citation>
    <scope>NUCLEOTIDE SEQUENCE</scope>
    <source>
        <strain evidence="1">Zod_Metabat.1151</strain>
    </source>
</reference>
<evidence type="ECO:0000313" key="2">
    <source>
        <dbReference type="Proteomes" id="UP000809243"/>
    </source>
</evidence>
<accession>A0A938YU62</accession>
<dbReference type="SUPFAM" id="SSF143100">
    <property type="entry name" value="TTHA1013/TTHA0281-like"/>
    <property type="match status" value="1"/>
</dbReference>
<dbReference type="EMBL" id="JAFGDB010000032">
    <property type="protein sequence ID" value="MBN2067214.1"/>
    <property type="molecule type" value="Genomic_DNA"/>
</dbReference>
<proteinExistence type="predicted"/>
<dbReference type="InterPro" id="IPR035069">
    <property type="entry name" value="TTHA1013/TTHA0281-like"/>
</dbReference>
<organism evidence="1 2">
    <name type="scientific">Candidatus Iainarchaeum sp</name>
    <dbReference type="NCBI Taxonomy" id="3101447"/>
    <lineage>
        <taxon>Archaea</taxon>
        <taxon>Candidatus Iainarchaeota</taxon>
        <taxon>Candidatus Iainarchaeia</taxon>
        <taxon>Candidatus Iainarchaeales</taxon>
        <taxon>Candidatus Iainarchaeaceae</taxon>
        <taxon>Candidatus Iainarchaeum</taxon>
    </lineage>
</organism>
<dbReference type="Gene3D" id="3.30.160.250">
    <property type="match status" value="1"/>
</dbReference>
<dbReference type="AlphaFoldDB" id="A0A938YU62"/>
<gene>
    <name evidence="1" type="ORF">JW744_01985</name>
</gene>
<protein>
    <submittedName>
        <fullName evidence="1">Type II toxin-antitoxin system HicB family antitoxin</fullName>
    </submittedName>
</protein>
<name>A0A938YU62_9ARCH</name>
<evidence type="ECO:0000313" key="1">
    <source>
        <dbReference type="EMBL" id="MBN2067214.1"/>
    </source>
</evidence>